<evidence type="ECO:0000313" key="1">
    <source>
        <dbReference type="EMBL" id="GAA0175289.1"/>
    </source>
</evidence>
<sequence length="258" mass="30136">MGNLTLQLPGRLLDSQGISPLLSLSYGTLQFLRRCHFLPGDYFTDGFLLKAYSKLEVAHLLPNVCCSEIETIRHVFFNNTIATNVWKYFAEIFGVSKEKIVNIQQAIKLWSLSCPTKGYIRQIVPVIILWVLWEARNKQKHEGRVYSFQLIQKRIHNIILNIGRTELQNYSHWKGNLYVAVSLNITVLHHKKKRPQVLHWIRPPSGKLKLNREQNAAPDWIAKEARNSRQEFFWEHRSMHKKLKAVVMLEQGIPYIRG</sequence>
<protein>
    <submittedName>
        <fullName evidence="1">Uncharacterized protein</fullName>
    </submittedName>
</protein>
<comment type="caution">
    <text evidence="1">The sequence shown here is derived from an EMBL/GenBank/DDBJ whole genome shotgun (WGS) entry which is preliminary data.</text>
</comment>
<keyword evidence="2" id="KW-1185">Reference proteome</keyword>
<dbReference type="Proteomes" id="UP001454036">
    <property type="component" value="Unassembled WGS sequence"/>
</dbReference>
<organism evidence="1 2">
    <name type="scientific">Lithospermum erythrorhizon</name>
    <name type="common">Purple gromwell</name>
    <name type="synonym">Lithospermum officinale var. erythrorhizon</name>
    <dbReference type="NCBI Taxonomy" id="34254"/>
    <lineage>
        <taxon>Eukaryota</taxon>
        <taxon>Viridiplantae</taxon>
        <taxon>Streptophyta</taxon>
        <taxon>Embryophyta</taxon>
        <taxon>Tracheophyta</taxon>
        <taxon>Spermatophyta</taxon>
        <taxon>Magnoliopsida</taxon>
        <taxon>eudicotyledons</taxon>
        <taxon>Gunneridae</taxon>
        <taxon>Pentapetalae</taxon>
        <taxon>asterids</taxon>
        <taxon>lamiids</taxon>
        <taxon>Boraginales</taxon>
        <taxon>Boraginaceae</taxon>
        <taxon>Boraginoideae</taxon>
        <taxon>Lithospermeae</taxon>
        <taxon>Lithospermum</taxon>
    </lineage>
</organism>
<accession>A0AAV3RFW6</accession>
<evidence type="ECO:0000313" key="2">
    <source>
        <dbReference type="Proteomes" id="UP001454036"/>
    </source>
</evidence>
<proteinExistence type="predicted"/>
<reference evidence="1 2" key="1">
    <citation type="submission" date="2024-01" db="EMBL/GenBank/DDBJ databases">
        <title>The complete chloroplast genome sequence of Lithospermum erythrorhizon: insights into the phylogenetic relationship among Boraginaceae species and the maternal lineages of purple gromwells.</title>
        <authorList>
            <person name="Okada T."/>
            <person name="Watanabe K."/>
        </authorList>
    </citation>
    <scope>NUCLEOTIDE SEQUENCE [LARGE SCALE GENOMIC DNA]</scope>
</reference>
<dbReference type="EMBL" id="BAABME010027255">
    <property type="protein sequence ID" value="GAA0175289.1"/>
    <property type="molecule type" value="Genomic_DNA"/>
</dbReference>
<name>A0AAV3RFW6_LITER</name>
<gene>
    <name evidence="1" type="ORF">LIER_41891</name>
</gene>
<dbReference type="AlphaFoldDB" id="A0AAV3RFW6"/>